<dbReference type="Gene3D" id="3.30.70.270">
    <property type="match status" value="2"/>
</dbReference>
<accession>A0A9W7M6H3</accession>
<dbReference type="Pfam" id="PF00078">
    <property type="entry name" value="RVT_1"/>
    <property type="match status" value="1"/>
</dbReference>
<dbReference type="Pfam" id="PF17919">
    <property type="entry name" value="RT_RNaseH_2"/>
    <property type="match status" value="1"/>
</dbReference>
<dbReference type="CDD" id="cd01647">
    <property type="entry name" value="RT_LTR"/>
    <property type="match status" value="1"/>
</dbReference>
<dbReference type="FunFam" id="3.30.70.270:FF:000003">
    <property type="entry name" value="Transposon Ty3-G Gag-Pol polyprotein"/>
    <property type="match status" value="1"/>
</dbReference>
<dbReference type="PANTHER" id="PTHR37984">
    <property type="entry name" value="PROTEIN CBG26694"/>
    <property type="match status" value="1"/>
</dbReference>
<dbReference type="InterPro" id="IPR041588">
    <property type="entry name" value="Integrase_H2C2"/>
</dbReference>
<evidence type="ECO:0000259" key="2">
    <source>
        <dbReference type="PROSITE" id="PS50878"/>
    </source>
</evidence>
<dbReference type="Pfam" id="PF17921">
    <property type="entry name" value="Integrase_H2C2"/>
    <property type="match status" value="1"/>
</dbReference>
<dbReference type="FunFam" id="3.30.70.270:FF:000020">
    <property type="entry name" value="Transposon Tf2-6 polyprotein-like Protein"/>
    <property type="match status" value="1"/>
</dbReference>
<name>A0A9W7M6H3_HIBTR</name>
<reference evidence="3" key="1">
    <citation type="submission" date="2023-05" db="EMBL/GenBank/DDBJ databases">
        <title>Genome and transcriptome analyses reveal genes involved in the formation of fine ridges on petal epidermal cells in Hibiscus trionum.</title>
        <authorList>
            <person name="Koshimizu S."/>
            <person name="Masuda S."/>
            <person name="Ishii T."/>
            <person name="Shirasu K."/>
            <person name="Hoshino A."/>
            <person name="Arita M."/>
        </authorList>
    </citation>
    <scope>NUCLEOTIDE SEQUENCE</scope>
    <source>
        <strain evidence="3">Hamamatsu line</strain>
    </source>
</reference>
<dbReference type="OrthoDB" id="2013610at2759"/>
<keyword evidence="4" id="KW-1185">Reference proteome</keyword>
<evidence type="ECO:0000313" key="4">
    <source>
        <dbReference type="Proteomes" id="UP001165190"/>
    </source>
</evidence>
<feature type="domain" description="Reverse transcriptase" evidence="2">
    <location>
        <begin position="1"/>
        <end position="104"/>
    </location>
</feature>
<dbReference type="Proteomes" id="UP001165190">
    <property type="component" value="Unassembled WGS sequence"/>
</dbReference>
<dbReference type="Gene3D" id="3.10.10.10">
    <property type="entry name" value="HIV Type 1 Reverse Transcriptase, subunit A, domain 1"/>
    <property type="match status" value="1"/>
</dbReference>
<dbReference type="GO" id="GO:0003824">
    <property type="term" value="F:catalytic activity"/>
    <property type="evidence" value="ECO:0007669"/>
    <property type="project" value="UniProtKB-KW"/>
</dbReference>
<proteinExistence type="predicted"/>
<dbReference type="InterPro" id="IPR041577">
    <property type="entry name" value="RT_RNaseH_2"/>
</dbReference>
<dbReference type="InterPro" id="IPR043128">
    <property type="entry name" value="Rev_trsase/Diguanyl_cyclase"/>
</dbReference>
<evidence type="ECO:0000256" key="1">
    <source>
        <dbReference type="ARBA" id="ARBA00023268"/>
    </source>
</evidence>
<dbReference type="AlphaFoldDB" id="A0A9W7M6H3"/>
<sequence>MWELDVHKTTFKTHEGHYKFLVMPFGLTNAPATFQSLMNRIFREYLRKSVLVFIDDILVYSRDWKTHVRHLQEVLGVLREHKLYAKKNKCYFGAQEVDYLMYVISGGVIAMDNSKVECILNWPTPVTMKDLRGFLGLSGYYRRFVKDYGTIARPLTNLLKKGGWKWLKTEEAAFDKLKRAISSASVLALPDFNAEFSIETDASELGVRAVLVQKGKPLVFFSRGLGVRHQGLSVYEKEMLAVLMAVKKWSAYLVGRLFKFRTDHQGLKFMAENQAVTPSQQKWVVKMLGYDYEVIYKKGSTNVVADTLSRKPGNGEGQLLAISSVNTNVMARVAESWETDDRLRKIIVAIRRGSSHYAKYSWDGKWLRRKRKVVVGHNEELKKDLMLYFHCSPIGGHSGAEVTIRRLSSIFYWKGLRKNVKTLVRECGVCQRNKGDLNHPRGLL</sequence>
<dbReference type="Gene3D" id="1.10.340.70">
    <property type="match status" value="1"/>
</dbReference>
<evidence type="ECO:0000313" key="3">
    <source>
        <dbReference type="EMBL" id="GMI89793.1"/>
    </source>
</evidence>
<dbReference type="SUPFAM" id="SSF56672">
    <property type="entry name" value="DNA/RNA polymerases"/>
    <property type="match status" value="1"/>
</dbReference>
<dbReference type="EMBL" id="BSYR01000023">
    <property type="protein sequence ID" value="GMI89793.1"/>
    <property type="molecule type" value="Genomic_DNA"/>
</dbReference>
<dbReference type="InterPro" id="IPR050951">
    <property type="entry name" value="Retrovirus_Pol_polyprotein"/>
</dbReference>
<gene>
    <name evidence="3" type="ORF">HRI_002648600</name>
</gene>
<organism evidence="3 4">
    <name type="scientific">Hibiscus trionum</name>
    <name type="common">Flower of an hour</name>
    <dbReference type="NCBI Taxonomy" id="183268"/>
    <lineage>
        <taxon>Eukaryota</taxon>
        <taxon>Viridiplantae</taxon>
        <taxon>Streptophyta</taxon>
        <taxon>Embryophyta</taxon>
        <taxon>Tracheophyta</taxon>
        <taxon>Spermatophyta</taxon>
        <taxon>Magnoliopsida</taxon>
        <taxon>eudicotyledons</taxon>
        <taxon>Gunneridae</taxon>
        <taxon>Pentapetalae</taxon>
        <taxon>rosids</taxon>
        <taxon>malvids</taxon>
        <taxon>Malvales</taxon>
        <taxon>Malvaceae</taxon>
        <taxon>Malvoideae</taxon>
        <taxon>Hibiscus</taxon>
    </lineage>
</organism>
<dbReference type="InterPro" id="IPR000477">
    <property type="entry name" value="RT_dom"/>
</dbReference>
<dbReference type="PROSITE" id="PS50878">
    <property type="entry name" value="RT_POL"/>
    <property type="match status" value="1"/>
</dbReference>
<keyword evidence="1" id="KW-0511">Multifunctional enzyme</keyword>
<dbReference type="CDD" id="cd09274">
    <property type="entry name" value="RNase_HI_RT_Ty3"/>
    <property type="match status" value="1"/>
</dbReference>
<dbReference type="InterPro" id="IPR043502">
    <property type="entry name" value="DNA/RNA_pol_sf"/>
</dbReference>
<comment type="caution">
    <text evidence="3">The sequence shown here is derived from an EMBL/GenBank/DDBJ whole genome shotgun (WGS) entry which is preliminary data.</text>
</comment>
<dbReference type="PANTHER" id="PTHR37984:SF5">
    <property type="entry name" value="PROTEIN NYNRIN-LIKE"/>
    <property type="match status" value="1"/>
</dbReference>
<protein>
    <recommendedName>
        <fullName evidence="2">Reverse transcriptase domain-containing protein</fullName>
    </recommendedName>
</protein>